<evidence type="ECO:0000256" key="2">
    <source>
        <dbReference type="SAM" id="Phobius"/>
    </source>
</evidence>
<keyword evidence="2" id="KW-1133">Transmembrane helix</keyword>
<evidence type="ECO:0000313" key="3">
    <source>
        <dbReference type="EMBL" id="KAF5832619.1"/>
    </source>
</evidence>
<evidence type="ECO:0000313" key="4">
    <source>
        <dbReference type="Proteomes" id="UP000815325"/>
    </source>
</evidence>
<accession>A0ABQ7GDE2</accession>
<feature type="region of interest" description="Disordered" evidence="1">
    <location>
        <begin position="1"/>
        <end position="22"/>
    </location>
</feature>
<comment type="caution">
    <text evidence="3">The sequence shown here is derived from an EMBL/GenBank/DDBJ whole genome shotgun (WGS) entry which is preliminary data.</text>
</comment>
<protein>
    <submittedName>
        <fullName evidence="3">Uncharacterized protein</fullName>
    </submittedName>
</protein>
<name>A0ABQ7GDE2_DUNSA</name>
<dbReference type="EMBL" id="MU069860">
    <property type="protein sequence ID" value="KAF5832619.1"/>
    <property type="molecule type" value="Genomic_DNA"/>
</dbReference>
<evidence type="ECO:0000256" key="1">
    <source>
        <dbReference type="SAM" id="MobiDB-lite"/>
    </source>
</evidence>
<keyword evidence="4" id="KW-1185">Reference proteome</keyword>
<reference evidence="3" key="1">
    <citation type="submission" date="2017-08" db="EMBL/GenBank/DDBJ databases">
        <authorList>
            <person name="Polle J.E."/>
            <person name="Barry K."/>
            <person name="Cushman J."/>
            <person name="Schmutz J."/>
            <person name="Tran D."/>
            <person name="Hathwaick L.T."/>
            <person name="Yim W.C."/>
            <person name="Jenkins J."/>
            <person name="Mckie-Krisberg Z.M."/>
            <person name="Prochnik S."/>
            <person name="Lindquist E."/>
            <person name="Dockter R.B."/>
            <person name="Adam C."/>
            <person name="Molina H."/>
            <person name="Bunkerborg J."/>
            <person name="Jin E."/>
            <person name="Buchheim M."/>
            <person name="Magnuson J."/>
        </authorList>
    </citation>
    <scope>NUCLEOTIDE SEQUENCE</scope>
    <source>
        <strain evidence="3">CCAP 19/18</strain>
    </source>
</reference>
<sequence>MKERQSENGTILLPHQAPRPPLHKHRRPLDGLCHLLPVVALLAVALVPVCLWPFYLCAIEMQSSVHGSVMI</sequence>
<feature type="transmembrane region" description="Helical" evidence="2">
    <location>
        <begin position="32"/>
        <end position="55"/>
    </location>
</feature>
<dbReference type="Proteomes" id="UP000815325">
    <property type="component" value="Unassembled WGS sequence"/>
</dbReference>
<gene>
    <name evidence="3" type="ORF">DUNSADRAFT_11436</name>
</gene>
<keyword evidence="2" id="KW-0472">Membrane</keyword>
<proteinExistence type="predicted"/>
<keyword evidence="2" id="KW-0812">Transmembrane</keyword>
<organism evidence="3 4">
    <name type="scientific">Dunaliella salina</name>
    <name type="common">Green alga</name>
    <name type="synonym">Protococcus salinus</name>
    <dbReference type="NCBI Taxonomy" id="3046"/>
    <lineage>
        <taxon>Eukaryota</taxon>
        <taxon>Viridiplantae</taxon>
        <taxon>Chlorophyta</taxon>
        <taxon>core chlorophytes</taxon>
        <taxon>Chlorophyceae</taxon>
        <taxon>CS clade</taxon>
        <taxon>Chlamydomonadales</taxon>
        <taxon>Dunaliellaceae</taxon>
        <taxon>Dunaliella</taxon>
    </lineage>
</organism>